<dbReference type="FunFam" id="1.10.10.1590:FF:000001">
    <property type="entry name" value="NADH-quinone oxidoreductase subunit E"/>
    <property type="match status" value="1"/>
</dbReference>
<dbReference type="EMBL" id="UINC01029437">
    <property type="protein sequence ID" value="SVB12151.1"/>
    <property type="molecule type" value="Genomic_DNA"/>
</dbReference>
<dbReference type="PIRSF" id="PIRSF000216">
    <property type="entry name" value="NADH_DH_24kDa"/>
    <property type="match status" value="1"/>
</dbReference>
<keyword evidence="2" id="KW-0001">2Fe-2S</keyword>
<evidence type="ECO:0000256" key="7">
    <source>
        <dbReference type="ARBA" id="ARBA00023027"/>
    </source>
</evidence>
<evidence type="ECO:0000313" key="9">
    <source>
        <dbReference type="EMBL" id="SVB12151.1"/>
    </source>
</evidence>
<evidence type="ECO:0000256" key="1">
    <source>
        <dbReference type="ARBA" id="ARBA00010643"/>
    </source>
</evidence>
<evidence type="ECO:0000256" key="6">
    <source>
        <dbReference type="ARBA" id="ARBA00023014"/>
    </source>
</evidence>
<evidence type="ECO:0000256" key="5">
    <source>
        <dbReference type="ARBA" id="ARBA00023004"/>
    </source>
</evidence>
<keyword evidence="4" id="KW-1278">Translocase</keyword>
<dbReference type="InterPro" id="IPR041921">
    <property type="entry name" value="NuoE_N"/>
</dbReference>
<dbReference type="SUPFAM" id="SSF52833">
    <property type="entry name" value="Thioredoxin-like"/>
    <property type="match status" value="1"/>
</dbReference>
<keyword evidence="5" id="KW-0408">Iron</keyword>
<dbReference type="GO" id="GO:0003954">
    <property type="term" value="F:NADH dehydrogenase activity"/>
    <property type="evidence" value="ECO:0007669"/>
    <property type="project" value="TreeGrafter"/>
</dbReference>
<dbReference type="GO" id="GO:0046872">
    <property type="term" value="F:metal ion binding"/>
    <property type="evidence" value="ECO:0007669"/>
    <property type="project" value="UniProtKB-KW"/>
</dbReference>
<keyword evidence="6" id="KW-0411">Iron-sulfur</keyword>
<keyword evidence="7" id="KW-0520">NAD</keyword>
<dbReference type="InterPro" id="IPR002023">
    <property type="entry name" value="NuoE-like"/>
</dbReference>
<evidence type="ECO:0000256" key="8">
    <source>
        <dbReference type="ARBA" id="ARBA00034078"/>
    </source>
</evidence>
<keyword evidence="3" id="KW-0479">Metal-binding</keyword>
<dbReference type="Pfam" id="PF01257">
    <property type="entry name" value="2Fe-2S_thioredx"/>
    <property type="match status" value="1"/>
</dbReference>
<dbReference type="GO" id="GO:0022804">
    <property type="term" value="F:active transmembrane transporter activity"/>
    <property type="evidence" value="ECO:0007669"/>
    <property type="project" value="UniProtKB-ARBA"/>
</dbReference>
<evidence type="ECO:0000256" key="2">
    <source>
        <dbReference type="ARBA" id="ARBA00022714"/>
    </source>
</evidence>
<dbReference type="Gene3D" id="3.40.30.10">
    <property type="entry name" value="Glutaredoxin"/>
    <property type="match status" value="1"/>
</dbReference>
<dbReference type="GO" id="GO:0098662">
    <property type="term" value="P:inorganic cation transmembrane transport"/>
    <property type="evidence" value="ECO:0007669"/>
    <property type="project" value="UniProtKB-ARBA"/>
</dbReference>
<dbReference type="FunFam" id="3.40.30.10:FF:000022">
    <property type="entry name" value="NADH dehydrogenase flavoprotein 2, mitochondrial"/>
    <property type="match status" value="1"/>
</dbReference>
<dbReference type="Gene3D" id="1.10.10.1590">
    <property type="entry name" value="NADH-quinone oxidoreductase subunit E"/>
    <property type="match status" value="1"/>
</dbReference>
<dbReference type="GO" id="GO:0031967">
    <property type="term" value="C:organelle envelope"/>
    <property type="evidence" value="ECO:0007669"/>
    <property type="project" value="UniProtKB-ARBA"/>
</dbReference>
<dbReference type="NCBIfam" id="NF005725">
    <property type="entry name" value="PRK07539.1-5"/>
    <property type="match status" value="1"/>
</dbReference>
<proteinExistence type="inferred from homology"/>
<dbReference type="InterPro" id="IPR036249">
    <property type="entry name" value="Thioredoxin-like_sf"/>
</dbReference>
<reference evidence="9" key="1">
    <citation type="submission" date="2018-05" db="EMBL/GenBank/DDBJ databases">
        <authorList>
            <person name="Lanie J.A."/>
            <person name="Ng W.-L."/>
            <person name="Kazmierczak K.M."/>
            <person name="Andrzejewski T.M."/>
            <person name="Davidsen T.M."/>
            <person name="Wayne K.J."/>
            <person name="Tettelin H."/>
            <person name="Glass J.I."/>
            <person name="Rusch D."/>
            <person name="Podicherti R."/>
            <person name="Tsui H.-C.T."/>
            <person name="Winkler M.E."/>
        </authorList>
    </citation>
    <scope>NUCLEOTIDE SEQUENCE</scope>
</reference>
<dbReference type="PROSITE" id="PS01099">
    <property type="entry name" value="COMPLEX1_24K"/>
    <property type="match status" value="1"/>
</dbReference>
<dbReference type="GO" id="GO:0008324">
    <property type="term" value="F:monoatomic cation transmembrane transporter activity"/>
    <property type="evidence" value="ECO:0007669"/>
    <property type="project" value="UniProtKB-ARBA"/>
</dbReference>
<sequence>MAKDTKNFSFSEENKLLAVEILKKYPVKRKNSAVMPLLDIAQRQNDGWLSRVAIEYVAEYLSMPIIKVLEVVTFYTMYHTKPVGKHLIQVCTTTPCWLRGSDNVIKACKEIISPEQNRVSNDGLFSWMKVECLGACVNAPVVQINDDYYEDLTYDATKDILQSLIDKKPIQIGSQSGRKGSRAQ</sequence>
<dbReference type="GO" id="GO:0022890">
    <property type="term" value="F:inorganic cation transmembrane transporter activity"/>
    <property type="evidence" value="ECO:0007669"/>
    <property type="project" value="UniProtKB-ARBA"/>
</dbReference>
<name>A0A382BF70_9ZZZZ</name>
<protein>
    <recommendedName>
        <fullName evidence="10">NADH-quinone oxidoreductase subunit E</fullName>
    </recommendedName>
</protein>
<dbReference type="GO" id="GO:1902494">
    <property type="term" value="C:catalytic complex"/>
    <property type="evidence" value="ECO:0007669"/>
    <property type="project" value="UniProtKB-ARBA"/>
</dbReference>
<dbReference type="CDD" id="cd03064">
    <property type="entry name" value="TRX_Fd_NuoE"/>
    <property type="match status" value="1"/>
</dbReference>
<organism evidence="9">
    <name type="scientific">marine metagenome</name>
    <dbReference type="NCBI Taxonomy" id="408172"/>
    <lineage>
        <taxon>unclassified sequences</taxon>
        <taxon>metagenomes</taxon>
        <taxon>ecological metagenomes</taxon>
    </lineage>
</organism>
<dbReference type="GO" id="GO:0005739">
    <property type="term" value="C:mitochondrion"/>
    <property type="evidence" value="ECO:0007669"/>
    <property type="project" value="UniProtKB-ARBA"/>
</dbReference>
<dbReference type="GO" id="GO:0006120">
    <property type="term" value="P:mitochondrial electron transport, NADH to ubiquinone"/>
    <property type="evidence" value="ECO:0007669"/>
    <property type="project" value="TreeGrafter"/>
</dbReference>
<evidence type="ECO:0000256" key="4">
    <source>
        <dbReference type="ARBA" id="ARBA00022967"/>
    </source>
</evidence>
<accession>A0A382BF70</accession>
<evidence type="ECO:0008006" key="10">
    <source>
        <dbReference type="Google" id="ProtNLM"/>
    </source>
</evidence>
<comment type="similarity">
    <text evidence="1">Belongs to the complex I 24 kDa subunit family.</text>
</comment>
<evidence type="ECO:0000256" key="3">
    <source>
        <dbReference type="ARBA" id="ARBA00022723"/>
    </source>
</evidence>
<dbReference type="InterPro" id="IPR042128">
    <property type="entry name" value="NuoE_dom"/>
</dbReference>
<dbReference type="PANTHER" id="PTHR10371:SF3">
    <property type="entry name" value="NADH DEHYDROGENASE [UBIQUINONE] FLAVOPROTEIN 2, MITOCHONDRIAL"/>
    <property type="match status" value="1"/>
</dbReference>
<dbReference type="GO" id="GO:0051537">
    <property type="term" value="F:2 iron, 2 sulfur cluster binding"/>
    <property type="evidence" value="ECO:0007669"/>
    <property type="project" value="UniProtKB-KW"/>
</dbReference>
<dbReference type="PANTHER" id="PTHR10371">
    <property type="entry name" value="NADH DEHYDROGENASE UBIQUINONE FLAVOPROTEIN 2, MITOCHONDRIAL"/>
    <property type="match status" value="1"/>
</dbReference>
<comment type="cofactor">
    <cofactor evidence="8">
        <name>[2Fe-2S] cluster</name>
        <dbReference type="ChEBI" id="CHEBI:190135"/>
    </cofactor>
</comment>
<gene>
    <name evidence="9" type="ORF">METZ01_LOCUS165005</name>
</gene>
<dbReference type="GO" id="GO:0098796">
    <property type="term" value="C:membrane protein complex"/>
    <property type="evidence" value="ECO:0007669"/>
    <property type="project" value="UniProtKB-ARBA"/>
</dbReference>
<dbReference type="GO" id="GO:0031090">
    <property type="term" value="C:organelle membrane"/>
    <property type="evidence" value="ECO:0007669"/>
    <property type="project" value="UniProtKB-ARBA"/>
</dbReference>
<dbReference type="NCBIfam" id="TIGR01958">
    <property type="entry name" value="nuoE_fam"/>
    <property type="match status" value="1"/>
</dbReference>
<dbReference type="AlphaFoldDB" id="A0A382BF70"/>